<evidence type="ECO:0000256" key="3">
    <source>
        <dbReference type="ARBA" id="ARBA00023125"/>
    </source>
</evidence>
<keyword evidence="3" id="KW-0238">DNA-binding</keyword>
<dbReference type="AlphaFoldDB" id="A0A3L9Y374"/>
<dbReference type="InterPro" id="IPR036388">
    <property type="entry name" value="WH-like_DNA-bd_sf"/>
</dbReference>
<dbReference type="Gene3D" id="3.40.190.290">
    <property type="match status" value="1"/>
</dbReference>
<dbReference type="PANTHER" id="PTHR30419:SF30">
    <property type="entry name" value="LYSR FAMILY TRANSCRIPTIONAL REGULATOR"/>
    <property type="match status" value="1"/>
</dbReference>
<dbReference type="InterPro" id="IPR050950">
    <property type="entry name" value="HTH-type_LysR_regulators"/>
</dbReference>
<dbReference type="EMBL" id="RCNT01000002">
    <property type="protein sequence ID" value="RMA43281.1"/>
    <property type="molecule type" value="Genomic_DNA"/>
</dbReference>
<dbReference type="OrthoDB" id="5297263at2"/>
<dbReference type="Gene3D" id="1.10.10.10">
    <property type="entry name" value="Winged helix-like DNA-binding domain superfamily/Winged helix DNA-binding domain"/>
    <property type="match status" value="1"/>
</dbReference>
<dbReference type="Pfam" id="PF03466">
    <property type="entry name" value="LysR_substrate"/>
    <property type="match status" value="1"/>
</dbReference>
<comment type="caution">
    <text evidence="6">The sequence shown here is derived from an EMBL/GenBank/DDBJ whole genome shotgun (WGS) entry which is preliminary data.</text>
</comment>
<sequence length="313" mass="33720">MVVRVNLKHIEIILAIEHAGSLRGAAKVLGRTQPALTKALRQAEADLGTAIFERGPSGVSVTAHGRTVLRRARVIHEEFRRMQEDVSQIKGGIDGNLSVTVSPLAATKFVPQAMARFRRRFARAHVQIDGGHEPMAFGPLRNGAVDFVIGPAPGGSGANGLHVTEIVKTPICVVTGRGSRYAGATSLTQLLDADWIMIGPKERLPIVAERFRAMGLVPPEPHLNSDSVLSILSMLADSDMVCSFPTLFLDDFEGVWPIVRIPVTEAFPPVPIAITHSAQRPLTPAAAFFRDCVLAVADEFASRKAGYSKKVSQ</sequence>
<keyword evidence="7" id="KW-1185">Reference proteome</keyword>
<gene>
    <name evidence="6" type="ORF">D9R08_06620</name>
</gene>
<evidence type="ECO:0000313" key="7">
    <source>
        <dbReference type="Proteomes" id="UP000281343"/>
    </source>
</evidence>
<comment type="similarity">
    <text evidence="1">Belongs to the LysR transcriptional regulatory family.</text>
</comment>
<keyword evidence="2" id="KW-0805">Transcription regulation</keyword>
<reference evidence="6 7" key="1">
    <citation type="submission" date="2018-10" db="EMBL/GenBank/DDBJ databases">
        <authorList>
            <person name="Jung H.S."/>
            <person name="Jeon C.O."/>
        </authorList>
    </citation>
    <scope>NUCLEOTIDE SEQUENCE [LARGE SCALE GENOMIC DNA]</scope>
    <source>
        <strain evidence="6 7">MA-7-27</strain>
    </source>
</reference>
<dbReference type="InterPro" id="IPR036390">
    <property type="entry name" value="WH_DNA-bd_sf"/>
</dbReference>
<evidence type="ECO:0000256" key="1">
    <source>
        <dbReference type="ARBA" id="ARBA00009437"/>
    </source>
</evidence>
<dbReference type="InterPro" id="IPR000847">
    <property type="entry name" value="LysR_HTH_N"/>
</dbReference>
<dbReference type="InterPro" id="IPR005119">
    <property type="entry name" value="LysR_subst-bd"/>
</dbReference>
<proteinExistence type="inferred from homology"/>
<dbReference type="PANTHER" id="PTHR30419">
    <property type="entry name" value="HTH-TYPE TRANSCRIPTIONAL REGULATOR YBHD"/>
    <property type="match status" value="1"/>
</dbReference>
<dbReference type="SUPFAM" id="SSF53850">
    <property type="entry name" value="Periplasmic binding protein-like II"/>
    <property type="match status" value="1"/>
</dbReference>
<accession>A0A3L9Y374</accession>
<dbReference type="GO" id="GO:0003700">
    <property type="term" value="F:DNA-binding transcription factor activity"/>
    <property type="evidence" value="ECO:0007669"/>
    <property type="project" value="InterPro"/>
</dbReference>
<dbReference type="Proteomes" id="UP000281343">
    <property type="component" value="Unassembled WGS sequence"/>
</dbReference>
<evidence type="ECO:0000313" key="6">
    <source>
        <dbReference type="EMBL" id="RMA43281.1"/>
    </source>
</evidence>
<evidence type="ECO:0000256" key="4">
    <source>
        <dbReference type="ARBA" id="ARBA00023163"/>
    </source>
</evidence>
<feature type="domain" description="HTH lysR-type" evidence="5">
    <location>
        <begin position="5"/>
        <end position="62"/>
    </location>
</feature>
<protein>
    <submittedName>
        <fullName evidence="6">LysR family transcriptional regulator</fullName>
    </submittedName>
</protein>
<dbReference type="Pfam" id="PF00126">
    <property type="entry name" value="HTH_1"/>
    <property type="match status" value="1"/>
</dbReference>
<dbReference type="PROSITE" id="PS50931">
    <property type="entry name" value="HTH_LYSR"/>
    <property type="match status" value="1"/>
</dbReference>
<dbReference type="GO" id="GO:0003677">
    <property type="term" value="F:DNA binding"/>
    <property type="evidence" value="ECO:0007669"/>
    <property type="project" value="UniProtKB-KW"/>
</dbReference>
<dbReference type="GO" id="GO:0005829">
    <property type="term" value="C:cytosol"/>
    <property type="evidence" value="ECO:0007669"/>
    <property type="project" value="TreeGrafter"/>
</dbReference>
<dbReference type="SUPFAM" id="SSF46785">
    <property type="entry name" value="Winged helix' DNA-binding domain"/>
    <property type="match status" value="1"/>
</dbReference>
<organism evidence="6 7">
    <name type="scientific">Rhodophyticola porphyridii</name>
    <dbReference type="NCBI Taxonomy" id="1852017"/>
    <lineage>
        <taxon>Bacteria</taxon>
        <taxon>Pseudomonadati</taxon>
        <taxon>Pseudomonadota</taxon>
        <taxon>Alphaproteobacteria</taxon>
        <taxon>Rhodobacterales</taxon>
        <taxon>Roseobacteraceae</taxon>
        <taxon>Rhodophyticola</taxon>
    </lineage>
</organism>
<name>A0A3L9Y374_9RHOB</name>
<dbReference type="RefSeq" id="WP_121897215.1">
    <property type="nucleotide sequence ID" value="NZ_RCNT01000002.1"/>
</dbReference>
<keyword evidence="4" id="KW-0804">Transcription</keyword>
<evidence type="ECO:0000259" key="5">
    <source>
        <dbReference type="PROSITE" id="PS50931"/>
    </source>
</evidence>
<evidence type="ECO:0000256" key="2">
    <source>
        <dbReference type="ARBA" id="ARBA00023015"/>
    </source>
</evidence>